<accession>A0ABN9XDC6</accession>
<evidence type="ECO:0000313" key="4">
    <source>
        <dbReference type="Proteomes" id="UP001189429"/>
    </source>
</evidence>
<dbReference type="SMART" id="SM00220">
    <property type="entry name" value="S_TKc"/>
    <property type="match status" value="1"/>
</dbReference>
<dbReference type="Gene3D" id="3.30.200.20">
    <property type="entry name" value="Phosphorylase Kinase, domain 1"/>
    <property type="match status" value="1"/>
</dbReference>
<dbReference type="Gene3D" id="1.10.510.10">
    <property type="entry name" value="Transferase(Phosphotransferase) domain 1"/>
    <property type="match status" value="1"/>
</dbReference>
<evidence type="ECO:0000313" key="3">
    <source>
        <dbReference type="EMBL" id="CAK0897614.1"/>
    </source>
</evidence>
<feature type="region of interest" description="Disordered" evidence="1">
    <location>
        <begin position="77"/>
        <end position="109"/>
    </location>
</feature>
<sequence>ALPPHGMGGGASRSSTPRGAPAGAGCSQLARDGAGPGRGPLAQAGGPAMAPSRGAPEQHRGCDGRGALAAADAPRLPGLGAASEEHGRHSTSTCSSGGRTPGGGSLCGAPPGLAMRRYRMSMAEEDFMGEGASSVCWKATDIETGEHVAIKVYKRISDSRGRNVMLQKFTRQVRVLQELQEPLVQPEDPDLWSPQLQNVKAHRLFMQLLDYSKDSEGNPAPDEDDGIPYVVTELAQYSLKDYIQLRREQGKPVPKESIRHITKAIVLVVAGLHAKGLVHIDMKPENLMMFNGRLKLIDVDGCVKIGTRLSIQDSSISFSPCYCAPEWARFLIEDQETHITVAPSLDVWSVGMTIGELVTLDAILKPTYANFLCNGHSQREAGFLFMDWLSNIKKAPIPKSVEMFDLEFLDLLINWLLVVDDKVRKTLAQSLDSPFIEAAAPQKGCGSLKFKSGGSYLSSADDANS</sequence>
<feature type="non-terminal residue" evidence="3">
    <location>
        <position position="1"/>
    </location>
</feature>
<evidence type="ECO:0000256" key="1">
    <source>
        <dbReference type="SAM" id="MobiDB-lite"/>
    </source>
</evidence>
<protein>
    <recommendedName>
        <fullName evidence="2">Protein kinase domain-containing protein</fullName>
    </recommendedName>
</protein>
<reference evidence="3" key="1">
    <citation type="submission" date="2023-10" db="EMBL/GenBank/DDBJ databases">
        <authorList>
            <person name="Chen Y."/>
            <person name="Shah S."/>
            <person name="Dougan E. K."/>
            <person name="Thang M."/>
            <person name="Chan C."/>
        </authorList>
    </citation>
    <scope>NUCLEOTIDE SEQUENCE [LARGE SCALE GENOMIC DNA]</scope>
</reference>
<evidence type="ECO:0000259" key="2">
    <source>
        <dbReference type="PROSITE" id="PS50011"/>
    </source>
</evidence>
<dbReference type="InterPro" id="IPR008271">
    <property type="entry name" value="Ser/Thr_kinase_AS"/>
</dbReference>
<dbReference type="PROSITE" id="PS50011">
    <property type="entry name" value="PROTEIN_KINASE_DOM"/>
    <property type="match status" value="1"/>
</dbReference>
<dbReference type="Pfam" id="PF00069">
    <property type="entry name" value="Pkinase"/>
    <property type="match status" value="1"/>
</dbReference>
<comment type="caution">
    <text evidence="3">The sequence shown here is derived from an EMBL/GenBank/DDBJ whole genome shotgun (WGS) entry which is preliminary data.</text>
</comment>
<dbReference type="Proteomes" id="UP001189429">
    <property type="component" value="Unassembled WGS sequence"/>
</dbReference>
<feature type="compositionally biased region" description="Gly residues" evidence="1">
    <location>
        <begin position="1"/>
        <end position="11"/>
    </location>
</feature>
<dbReference type="PANTHER" id="PTHR44167:SF24">
    <property type="entry name" value="SERINE_THREONINE-PROTEIN KINASE CHK2"/>
    <property type="match status" value="1"/>
</dbReference>
<feature type="region of interest" description="Disordered" evidence="1">
    <location>
        <begin position="1"/>
        <end position="65"/>
    </location>
</feature>
<dbReference type="PANTHER" id="PTHR44167">
    <property type="entry name" value="OVARIAN-SPECIFIC SERINE/THREONINE-PROTEIN KINASE LOK-RELATED"/>
    <property type="match status" value="1"/>
</dbReference>
<gene>
    <name evidence="3" type="ORF">PCOR1329_LOCUS75756</name>
</gene>
<feature type="domain" description="Protein kinase" evidence="2">
    <location>
        <begin position="122"/>
        <end position="436"/>
    </location>
</feature>
<organism evidence="3 4">
    <name type="scientific">Prorocentrum cordatum</name>
    <dbReference type="NCBI Taxonomy" id="2364126"/>
    <lineage>
        <taxon>Eukaryota</taxon>
        <taxon>Sar</taxon>
        <taxon>Alveolata</taxon>
        <taxon>Dinophyceae</taxon>
        <taxon>Prorocentrales</taxon>
        <taxon>Prorocentraceae</taxon>
        <taxon>Prorocentrum</taxon>
    </lineage>
</organism>
<dbReference type="SUPFAM" id="SSF56112">
    <property type="entry name" value="Protein kinase-like (PK-like)"/>
    <property type="match status" value="1"/>
</dbReference>
<dbReference type="EMBL" id="CAUYUJ010020362">
    <property type="protein sequence ID" value="CAK0897614.1"/>
    <property type="molecule type" value="Genomic_DNA"/>
</dbReference>
<proteinExistence type="predicted"/>
<name>A0ABN9XDC6_9DINO</name>
<dbReference type="InterPro" id="IPR011009">
    <property type="entry name" value="Kinase-like_dom_sf"/>
</dbReference>
<dbReference type="InterPro" id="IPR000719">
    <property type="entry name" value="Prot_kinase_dom"/>
</dbReference>
<keyword evidence="4" id="KW-1185">Reference proteome</keyword>
<dbReference type="PROSITE" id="PS00108">
    <property type="entry name" value="PROTEIN_KINASE_ST"/>
    <property type="match status" value="1"/>
</dbReference>